<name>A0A3D9ZY95_9ACTN</name>
<accession>A0A3D9ZY95</accession>
<dbReference type="AlphaFoldDB" id="A0A3D9ZY95"/>
<evidence type="ECO:0000313" key="3">
    <source>
        <dbReference type="Proteomes" id="UP000256913"/>
    </source>
</evidence>
<dbReference type="Proteomes" id="UP000256913">
    <property type="component" value="Unassembled WGS sequence"/>
</dbReference>
<dbReference type="EMBL" id="QUMQ01000001">
    <property type="protein sequence ID" value="REG01114.1"/>
    <property type="molecule type" value="Genomic_DNA"/>
</dbReference>
<proteinExistence type="predicted"/>
<evidence type="ECO:0000256" key="1">
    <source>
        <dbReference type="SAM" id="Phobius"/>
    </source>
</evidence>
<keyword evidence="1" id="KW-1133">Transmembrane helix</keyword>
<keyword evidence="1" id="KW-0472">Membrane</keyword>
<evidence type="ECO:0000313" key="2">
    <source>
        <dbReference type="EMBL" id="REG01114.1"/>
    </source>
</evidence>
<comment type="caution">
    <text evidence="2">The sequence shown here is derived from an EMBL/GenBank/DDBJ whole genome shotgun (WGS) entry which is preliminary data.</text>
</comment>
<dbReference type="OrthoDB" id="4331188at2"/>
<reference evidence="2 3" key="1">
    <citation type="submission" date="2018-08" db="EMBL/GenBank/DDBJ databases">
        <title>Sequencing the genomes of 1000 actinobacteria strains.</title>
        <authorList>
            <person name="Klenk H.-P."/>
        </authorList>
    </citation>
    <scope>NUCLEOTIDE SEQUENCE [LARGE SCALE GENOMIC DNA]</scope>
    <source>
        <strain evidence="2 3">DSM 44099</strain>
    </source>
</reference>
<keyword evidence="1" id="KW-0812">Transmembrane</keyword>
<organism evidence="2 3">
    <name type="scientific">Asanoa ferruginea</name>
    <dbReference type="NCBI Taxonomy" id="53367"/>
    <lineage>
        <taxon>Bacteria</taxon>
        <taxon>Bacillati</taxon>
        <taxon>Actinomycetota</taxon>
        <taxon>Actinomycetes</taxon>
        <taxon>Micromonosporales</taxon>
        <taxon>Micromonosporaceae</taxon>
        <taxon>Asanoa</taxon>
    </lineage>
</organism>
<dbReference type="RefSeq" id="WP_116073136.1">
    <property type="nucleotide sequence ID" value="NZ_BONB01000008.1"/>
</dbReference>
<feature type="transmembrane region" description="Helical" evidence="1">
    <location>
        <begin position="67"/>
        <end position="91"/>
    </location>
</feature>
<feature type="transmembrane region" description="Helical" evidence="1">
    <location>
        <begin position="25"/>
        <end position="55"/>
    </location>
</feature>
<protein>
    <submittedName>
        <fullName evidence="2">Uncharacterized protein</fullName>
    </submittedName>
</protein>
<keyword evidence="3" id="KW-1185">Reference proteome</keyword>
<sequence length="97" mass="10162">MATPNLSNNALQKGDRWAAFRGLSWWQLILSLLPLVLIGLGGLVGGAVGGAGAWLNLKVARRSLHPAVKALAMIAVVVATYVVWSFVAIALKTLVAS</sequence>
<gene>
    <name evidence="2" type="ORF">DFJ67_7189</name>
</gene>